<accession>A0A1W1VVE2</accession>
<evidence type="ECO:0000256" key="1">
    <source>
        <dbReference type="ARBA" id="ARBA00004651"/>
    </source>
</evidence>
<comment type="function">
    <text evidence="9">Converts cobyric acid to cobinamide by the addition of aminopropanol on the F carboxylic group.</text>
</comment>
<evidence type="ECO:0000256" key="2">
    <source>
        <dbReference type="ARBA" id="ARBA00004953"/>
    </source>
</evidence>
<proteinExistence type="inferred from homology"/>
<name>A0A1W1VVE2_9FIRM</name>
<keyword evidence="6 9" id="KW-0812">Transmembrane</keyword>
<evidence type="ECO:0000256" key="5">
    <source>
        <dbReference type="ARBA" id="ARBA00022573"/>
    </source>
</evidence>
<feature type="transmembrane region" description="Helical" evidence="9">
    <location>
        <begin position="294"/>
        <end position="316"/>
    </location>
</feature>
<dbReference type="PANTHER" id="PTHR34308">
    <property type="entry name" value="COBALAMIN BIOSYNTHESIS PROTEIN CBIB"/>
    <property type="match status" value="1"/>
</dbReference>
<gene>
    <name evidence="9" type="primary">cobD</name>
    <name evidence="10" type="ORF">SAMN00808754_1825</name>
</gene>
<evidence type="ECO:0000256" key="8">
    <source>
        <dbReference type="ARBA" id="ARBA00023136"/>
    </source>
</evidence>
<protein>
    <recommendedName>
        <fullName evidence="9">Cobalamin biosynthesis protein CobD</fullName>
    </recommendedName>
</protein>
<keyword evidence="5 9" id="KW-0169">Cobalamin biosynthesis</keyword>
<dbReference type="GO" id="GO:0005886">
    <property type="term" value="C:plasma membrane"/>
    <property type="evidence" value="ECO:0007669"/>
    <property type="project" value="UniProtKB-SubCell"/>
</dbReference>
<keyword evidence="8 9" id="KW-0472">Membrane</keyword>
<keyword evidence="4 9" id="KW-1003">Cell membrane</keyword>
<dbReference type="HAMAP" id="MF_00024">
    <property type="entry name" value="CobD_CbiB"/>
    <property type="match status" value="1"/>
</dbReference>
<dbReference type="Pfam" id="PF03186">
    <property type="entry name" value="CobD_Cbib"/>
    <property type="match status" value="1"/>
</dbReference>
<dbReference type="GO" id="GO:0009236">
    <property type="term" value="P:cobalamin biosynthetic process"/>
    <property type="evidence" value="ECO:0007669"/>
    <property type="project" value="UniProtKB-UniRule"/>
</dbReference>
<evidence type="ECO:0000256" key="4">
    <source>
        <dbReference type="ARBA" id="ARBA00022475"/>
    </source>
</evidence>
<keyword evidence="11" id="KW-1185">Reference proteome</keyword>
<dbReference type="OrthoDB" id="9811967at2"/>
<evidence type="ECO:0000256" key="6">
    <source>
        <dbReference type="ARBA" id="ARBA00022692"/>
    </source>
</evidence>
<evidence type="ECO:0000256" key="7">
    <source>
        <dbReference type="ARBA" id="ARBA00022989"/>
    </source>
</evidence>
<feature type="transmembrane region" description="Helical" evidence="9">
    <location>
        <begin position="158"/>
        <end position="179"/>
    </location>
</feature>
<comment type="caution">
    <text evidence="9">Lacks conserved residue(s) required for the propagation of feature annotation.</text>
</comment>
<feature type="transmembrane region" description="Helical" evidence="9">
    <location>
        <begin position="53"/>
        <end position="75"/>
    </location>
</feature>
<dbReference type="RefSeq" id="WP_084665421.1">
    <property type="nucleotide sequence ID" value="NZ_LT838272.1"/>
</dbReference>
<feature type="transmembrane region" description="Helical" evidence="9">
    <location>
        <begin position="87"/>
        <end position="108"/>
    </location>
</feature>
<evidence type="ECO:0000256" key="9">
    <source>
        <dbReference type="HAMAP-Rule" id="MF_00024"/>
    </source>
</evidence>
<evidence type="ECO:0000256" key="3">
    <source>
        <dbReference type="ARBA" id="ARBA00006263"/>
    </source>
</evidence>
<dbReference type="NCBIfam" id="TIGR00380">
    <property type="entry name" value="cobal_cbiB"/>
    <property type="match status" value="1"/>
</dbReference>
<dbReference type="STRING" id="698762.SAMN00808754_1825"/>
<dbReference type="GO" id="GO:0048472">
    <property type="term" value="F:threonine-phosphate decarboxylase activity"/>
    <property type="evidence" value="ECO:0007669"/>
    <property type="project" value="InterPro"/>
</dbReference>
<dbReference type="AlphaFoldDB" id="A0A1W1VVE2"/>
<keyword evidence="7 9" id="KW-1133">Transmembrane helix</keyword>
<dbReference type="UniPathway" id="UPA00148"/>
<sequence>MPVSLEVFFLALLLDVLIGDPRWLVHPTQVMGLSVVKLERLLWPWATTPRLKYLAGMIIEVIIVGLSWLVTKVLITLAYKIGWLWGYFLSAWLLSTTIAARGLCLTAWEIASCLSRGDLPAARRKVAMLVGRDTERMEEREVARATIESVAENTSDGILAPLLYALVGGVPLAMAYRAINTLDSMLGYRNERYLYFGRAAARVDDFANFIPARLTGVFLCLAALLGGKAGEAWRVLWRDGSRHPSPNSGYPEAAMAGALGVRLGGLNYYQGRPEMRPFIGQGGGEPEVAHIYKAINLVIIAYLLFAIASSLVLLVVGRH</sequence>
<dbReference type="InterPro" id="IPR004485">
    <property type="entry name" value="Cobalamin_biosynth_CobD/CbiB"/>
</dbReference>
<dbReference type="GO" id="GO:0015420">
    <property type="term" value="F:ABC-type vitamin B12 transporter activity"/>
    <property type="evidence" value="ECO:0007669"/>
    <property type="project" value="UniProtKB-UniRule"/>
</dbReference>
<comment type="similarity">
    <text evidence="3 9">Belongs to the CobD/CbiB family.</text>
</comment>
<dbReference type="PANTHER" id="PTHR34308:SF1">
    <property type="entry name" value="COBALAMIN BIOSYNTHESIS PROTEIN CBIB"/>
    <property type="match status" value="1"/>
</dbReference>
<dbReference type="Proteomes" id="UP000192569">
    <property type="component" value="Chromosome I"/>
</dbReference>
<reference evidence="10 11" key="1">
    <citation type="submission" date="2017-04" db="EMBL/GenBank/DDBJ databases">
        <authorList>
            <person name="Afonso C.L."/>
            <person name="Miller P.J."/>
            <person name="Scott M.A."/>
            <person name="Spackman E."/>
            <person name="Goraichik I."/>
            <person name="Dimitrov K.M."/>
            <person name="Suarez D.L."/>
            <person name="Swayne D.E."/>
        </authorList>
    </citation>
    <scope>NUCLEOTIDE SEQUENCE [LARGE SCALE GENOMIC DNA]</scope>
    <source>
        <strain evidence="10 11">ToBE</strain>
    </source>
</reference>
<evidence type="ECO:0000313" key="10">
    <source>
        <dbReference type="EMBL" id="SMB97347.1"/>
    </source>
</evidence>
<comment type="subcellular location">
    <subcellularLocation>
        <location evidence="1 9">Cell membrane</location>
        <topology evidence="1 9">Multi-pass membrane protein</topology>
    </subcellularLocation>
</comment>
<evidence type="ECO:0000313" key="11">
    <source>
        <dbReference type="Proteomes" id="UP000192569"/>
    </source>
</evidence>
<dbReference type="EMBL" id="LT838272">
    <property type="protein sequence ID" value="SMB97347.1"/>
    <property type="molecule type" value="Genomic_DNA"/>
</dbReference>
<organism evidence="10 11">
    <name type="scientific">Thermanaeromonas toyohensis ToBE</name>
    <dbReference type="NCBI Taxonomy" id="698762"/>
    <lineage>
        <taxon>Bacteria</taxon>
        <taxon>Bacillati</taxon>
        <taxon>Bacillota</taxon>
        <taxon>Clostridia</taxon>
        <taxon>Neomoorellales</taxon>
        <taxon>Neomoorellaceae</taxon>
        <taxon>Thermanaeromonas</taxon>
    </lineage>
</organism>
<comment type="pathway">
    <text evidence="2 9">Cofactor biosynthesis; adenosylcobalamin biosynthesis.</text>
</comment>